<gene>
    <name evidence="5" type="ORF">BBIA_1994</name>
</gene>
<evidence type="ECO:0000259" key="4">
    <source>
        <dbReference type="SMART" id="SM00854"/>
    </source>
</evidence>
<sequence>MGRTGDAAQGDDLRDQENWTTHADAQNGAARRNSRIDYDARLAAADHRSAADVPGNSARPAHARHATRRHRATTVASPILPLLVLAVALICAVGWAIADQAQRNGWFGPGSQQSQSSAQSQTSANGGTTGANNANGATNSGSTTLDKNTAAPKPAAEHHGNSPDCPDTDCISILVNGDLLFHPGLWNQYAVNPTATDGTAFDFTGLFEPMRKYIDASDIAICEFETPIAQRGGPYTGYPVFNIPPEVADAAAHVGYRACTHATNHSWDQGTAGIARLWDTLEADGIAQTGSYKTEADSTKPLVIDSPTGGGKLGLVTGTVSLNGMTADHDWQIDRLRESGDPHHQSDIDRAVAKAKAAREQGADVVAIAMHSVQEYLDYADSWQQSEAHELADTGAFDVIYGAGCHCAQPIEHYNGTWIIYGLGNAVTESADTPDTIVNNQGVTARIQFAGKKGQSGTWRVSRIDWTPSANETRGKYQWCSLASDHPDGTCWNETQDAAVRERIANVIYSMGADRNVVHEWNITAERAAQQSSGK</sequence>
<dbReference type="PANTHER" id="PTHR33393:SF13">
    <property type="entry name" value="PGA BIOSYNTHESIS PROTEIN CAPA"/>
    <property type="match status" value="1"/>
</dbReference>
<dbReference type="Pfam" id="PF09587">
    <property type="entry name" value="PGA_cap"/>
    <property type="match status" value="1"/>
</dbReference>
<evidence type="ECO:0000256" key="3">
    <source>
        <dbReference type="SAM" id="Phobius"/>
    </source>
</evidence>
<dbReference type="RefSeq" id="WP_238548445.1">
    <property type="nucleotide sequence ID" value="NZ_JDUU01000011.1"/>
</dbReference>
<dbReference type="eggNOG" id="COG2843">
    <property type="taxonomic scope" value="Bacteria"/>
</dbReference>
<evidence type="ECO:0000256" key="2">
    <source>
        <dbReference type="SAM" id="MobiDB-lite"/>
    </source>
</evidence>
<feature type="compositionally biased region" description="Basic residues" evidence="2">
    <location>
        <begin position="61"/>
        <end position="72"/>
    </location>
</feature>
<dbReference type="InterPro" id="IPR052169">
    <property type="entry name" value="CW_Biosynth-Accessory"/>
</dbReference>
<dbReference type="SMART" id="SM00854">
    <property type="entry name" value="PGA_cap"/>
    <property type="match status" value="1"/>
</dbReference>
<feature type="domain" description="Capsule synthesis protein CapA" evidence="4">
    <location>
        <begin position="172"/>
        <end position="430"/>
    </location>
</feature>
<dbReference type="InterPro" id="IPR029052">
    <property type="entry name" value="Metallo-depent_PP-like"/>
</dbReference>
<dbReference type="Gene3D" id="3.60.21.10">
    <property type="match status" value="1"/>
</dbReference>
<keyword evidence="3" id="KW-0812">Transmembrane</keyword>
<organism evidence="5 6">
    <name type="scientific">Bifidobacterium biavatii DSM 23969</name>
    <dbReference type="NCBI Taxonomy" id="1437608"/>
    <lineage>
        <taxon>Bacteria</taxon>
        <taxon>Bacillati</taxon>
        <taxon>Actinomycetota</taxon>
        <taxon>Actinomycetes</taxon>
        <taxon>Bifidobacteriales</taxon>
        <taxon>Bifidobacteriaceae</taxon>
        <taxon>Bifidobacterium</taxon>
    </lineage>
</organism>
<protein>
    <submittedName>
        <fullName evidence="5">Metallophosphatase</fullName>
    </submittedName>
</protein>
<evidence type="ECO:0000256" key="1">
    <source>
        <dbReference type="ARBA" id="ARBA00005662"/>
    </source>
</evidence>
<feature type="region of interest" description="Disordered" evidence="2">
    <location>
        <begin position="108"/>
        <end position="164"/>
    </location>
</feature>
<feature type="region of interest" description="Disordered" evidence="2">
    <location>
        <begin position="47"/>
        <end position="72"/>
    </location>
</feature>
<dbReference type="Proteomes" id="UP000029108">
    <property type="component" value="Unassembled WGS sequence"/>
</dbReference>
<keyword evidence="3" id="KW-1133">Transmembrane helix</keyword>
<evidence type="ECO:0000313" key="5">
    <source>
        <dbReference type="EMBL" id="KFI50954.1"/>
    </source>
</evidence>
<dbReference type="SUPFAM" id="SSF56300">
    <property type="entry name" value="Metallo-dependent phosphatases"/>
    <property type="match status" value="1"/>
</dbReference>
<feature type="region of interest" description="Disordered" evidence="2">
    <location>
        <begin position="1"/>
        <end position="32"/>
    </location>
</feature>
<dbReference type="PANTHER" id="PTHR33393">
    <property type="entry name" value="POLYGLUTAMINE SYNTHESIS ACCESSORY PROTEIN RV0574C-RELATED"/>
    <property type="match status" value="1"/>
</dbReference>
<dbReference type="EMBL" id="JGYN01000011">
    <property type="protein sequence ID" value="KFI50954.1"/>
    <property type="molecule type" value="Genomic_DNA"/>
</dbReference>
<keyword evidence="3" id="KW-0472">Membrane</keyword>
<dbReference type="AlphaFoldDB" id="A0A086ZWQ4"/>
<comment type="caution">
    <text evidence="5">The sequence shown here is derived from an EMBL/GenBank/DDBJ whole genome shotgun (WGS) entry which is preliminary data.</text>
</comment>
<proteinExistence type="inferred from homology"/>
<name>A0A086ZWQ4_9BIFI</name>
<feature type="compositionally biased region" description="Low complexity" evidence="2">
    <location>
        <begin position="111"/>
        <end position="144"/>
    </location>
</feature>
<accession>A0A086ZWQ4</accession>
<evidence type="ECO:0000313" key="6">
    <source>
        <dbReference type="Proteomes" id="UP000029108"/>
    </source>
</evidence>
<dbReference type="STRING" id="1437608.GCA_000771645_00334"/>
<comment type="similarity">
    <text evidence="1">Belongs to the CapA family.</text>
</comment>
<feature type="transmembrane region" description="Helical" evidence="3">
    <location>
        <begin position="79"/>
        <end position="98"/>
    </location>
</feature>
<reference evidence="5 6" key="1">
    <citation type="submission" date="2014-03" db="EMBL/GenBank/DDBJ databases">
        <title>Genomics of Bifidobacteria.</title>
        <authorList>
            <person name="Ventura M."/>
            <person name="Milani C."/>
            <person name="Lugli G.A."/>
        </authorList>
    </citation>
    <scope>NUCLEOTIDE SEQUENCE [LARGE SCALE GENOMIC DNA]</scope>
    <source>
        <strain evidence="5 6">DSM 23969</strain>
    </source>
</reference>
<keyword evidence="6" id="KW-1185">Reference proteome</keyword>
<dbReference type="InterPro" id="IPR019079">
    <property type="entry name" value="Capsule_synth_CapA"/>
</dbReference>